<dbReference type="EMBL" id="CM000881">
    <property type="protein sequence ID" value="PNT73050.1"/>
    <property type="molecule type" value="Genomic_DNA"/>
</dbReference>
<reference evidence="2" key="2">
    <citation type="submission" date="2017-06" db="EMBL/GenBank/DDBJ databases">
        <title>WGS assembly of Brachypodium distachyon.</title>
        <authorList>
            <consortium name="The International Brachypodium Initiative"/>
            <person name="Lucas S."/>
            <person name="Harmon-Smith M."/>
            <person name="Lail K."/>
            <person name="Tice H."/>
            <person name="Grimwood J."/>
            <person name="Bruce D."/>
            <person name="Barry K."/>
            <person name="Shu S."/>
            <person name="Lindquist E."/>
            <person name="Wang M."/>
            <person name="Pitluck S."/>
            <person name="Vogel J.P."/>
            <person name="Garvin D.F."/>
            <person name="Mockler T.C."/>
            <person name="Schmutz J."/>
            <person name="Rokhsar D."/>
            <person name="Bevan M.W."/>
        </authorList>
    </citation>
    <scope>NUCLEOTIDE SEQUENCE</scope>
    <source>
        <strain evidence="2">Bd21</strain>
    </source>
</reference>
<name>A0A2K2DFK8_BRADI</name>
<accession>A0A2K2DFK8</accession>
<dbReference type="EnsemblPlants" id="PNT73050">
    <property type="protein sequence ID" value="PNT73050"/>
    <property type="gene ID" value="BRADI_2g52683v3"/>
</dbReference>
<evidence type="ECO:0000313" key="4">
    <source>
        <dbReference type="Proteomes" id="UP000008810"/>
    </source>
</evidence>
<sequence length="53" mass="6038">MKLVLRYIACRESYRVQLLECVEGNRHEKFPRDQSGAAKLDVPVEGIPDPNPV</sequence>
<dbReference type="Gramene" id="PNT73050">
    <property type="protein sequence ID" value="PNT73050"/>
    <property type="gene ID" value="BRADI_2g52683v3"/>
</dbReference>
<evidence type="ECO:0000256" key="1">
    <source>
        <dbReference type="SAM" id="MobiDB-lite"/>
    </source>
</evidence>
<dbReference type="InParanoid" id="A0A2K2DFK8"/>
<reference evidence="3" key="3">
    <citation type="submission" date="2018-08" db="UniProtKB">
        <authorList>
            <consortium name="EnsemblPlants"/>
        </authorList>
    </citation>
    <scope>IDENTIFICATION</scope>
    <source>
        <strain evidence="3">cv. Bd21</strain>
    </source>
</reference>
<proteinExistence type="predicted"/>
<keyword evidence="4" id="KW-1185">Reference proteome</keyword>
<dbReference type="AlphaFoldDB" id="A0A2K2DFK8"/>
<evidence type="ECO:0000313" key="2">
    <source>
        <dbReference type="EMBL" id="PNT73050.1"/>
    </source>
</evidence>
<feature type="region of interest" description="Disordered" evidence="1">
    <location>
        <begin position="33"/>
        <end position="53"/>
    </location>
</feature>
<gene>
    <name evidence="2" type="ORF">BRADI_2g52683v3</name>
</gene>
<reference evidence="2 3" key="1">
    <citation type="journal article" date="2010" name="Nature">
        <title>Genome sequencing and analysis of the model grass Brachypodium distachyon.</title>
        <authorList>
            <consortium name="International Brachypodium Initiative"/>
        </authorList>
    </citation>
    <scope>NUCLEOTIDE SEQUENCE [LARGE SCALE GENOMIC DNA]</scope>
    <source>
        <strain evidence="2 3">Bd21</strain>
    </source>
</reference>
<organism evidence="2">
    <name type="scientific">Brachypodium distachyon</name>
    <name type="common">Purple false brome</name>
    <name type="synonym">Trachynia distachya</name>
    <dbReference type="NCBI Taxonomy" id="15368"/>
    <lineage>
        <taxon>Eukaryota</taxon>
        <taxon>Viridiplantae</taxon>
        <taxon>Streptophyta</taxon>
        <taxon>Embryophyta</taxon>
        <taxon>Tracheophyta</taxon>
        <taxon>Spermatophyta</taxon>
        <taxon>Magnoliopsida</taxon>
        <taxon>Liliopsida</taxon>
        <taxon>Poales</taxon>
        <taxon>Poaceae</taxon>
        <taxon>BOP clade</taxon>
        <taxon>Pooideae</taxon>
        <taxon>Stipodae</taxon>
        <taxon>Brachypodieae</taxon>
        <taxon>Brachypodium</taxon>
    </lineage>
</organism>
<evidence type="ECO:0000313" key="3">
    <source>
        <dbReference type="EnsemblPlants" id="PNT73050"/>
    </source>
</evidence>
<dbReference type="Proteomes" id="UP000008810">
    <property type="component" value="Chromosome 2"/>
</dbReference>
<protein>
    <submittedName>
        <fullName evidence="2 3">Uncharacterized protein</fullName>
    </submittedName>
</protein>